<keyword evidence="1" id="KW-0472">Membrane</keyword>
<dbReference type="EMBL" id="VIGB01000003">
    <property type="protein sequence ID" value="TQF02853.1"/>
    <property type="molecule type" value="Genomic_DNA"/>
</dbReference>
<accession>A0A540W1H6</accession>
<feature type="transmembrane region" description="Helical" evidence="1">
    <location>
        <begin position="71"/>
        <end position="96"/>
    </location>
</feature>
<dbReference type="Proteomes" id="UP000319103">
    <property type="component" value="Unassembled WGS sequence"/>
</dbReference>
<name>A0A540W1H6_9ACTN</name>
<dbReference type="InterPro" id="IPR018723">
    <property type="entry name" value="DUF2254_membrane"/>
</dbReference>
<evidence type="ECO:0000256" key="1">
    <source>
        <dbReference type="SAM" id="Phobius"/>
    </source>
</evidence>
<reference evidence="2 3" key="1">
    <citation type="submission" date="2019-06" db="EMBL/GenBank/DDBJ databases">
        <title>Description of Kitasatospora acidophila sp. nov. isolated from pine grove soil, and reclassification of Streptomyces novaecaesareae to Kitasatospora novaeceasareae comb. nov.</title>
        <authorList>
            <person name="Kim M.J."/>
        </authorList>
    </citation>
    <scope>NUCLEOTIDE SEQUENCE [LARGE SCALE GENOMIC DNA]</scope>
    <source>
        <strain evidence="2 3">MMS16-CNU292</strain>
    </source>
</reference>
<comment type="caution">
    <text evidence="2">The sequence shown here is derived from an EMBL/GenBank/DDBJ whole genome shotgun (WGS) entry which is preliminary data.</text>
</comment>
<keyword evidence="1" id="KW-1133">Transmembrane helix</keyword>
<keyword evidence="1" id="KW-0812">Transmembrane</keyword>
<feature type="transmembrane region" description="Helical" evidence="1">
    <location>
        <begin position="117"/>
        <end position="136"/>
    </location>
</feature>
<dbReference type="OrthoDB" id="2955631at2"/>
<feature type="transmembrane region" description="Helical" evidence="1">
    <location>
        <begin position="148"/>
        <end position="168"/>
    </location>
</feature>
<organism evidence="2 3">
    <name type="scientific">Kitasatospora acidiphila</name>
    <dbReference type="NCBI Taxonomy" id="2567942"/>
    <lineage>
        <taxon>Bacteria</taxon>
        <taxon>Bacillati</taxon>
        <taxon>Actinomycetota</taxon>
        <taxon>Actinomycetes</taxon>
        <taxon>Kitasatosporales</taxon>
        <taxon>Streptomycetaceae</taxon>
        <taxon>Kitasatospora</taxon>
    </lineage>
</organism>
<dbReference type="RefSeq" id="WP_141633543.1">
    <property type="nucleotide sequence ID" value="NZ_VIGB01000003.1"/>
</dbReference>
<evidence type="ECO:0000313" key="3">
    <source>
        <dbReference type="Proteomes" id="UP000319103"/>
    </source>
</evidence>
<proteinExistence type="predicted"/>
<sequence>MPTLRQKQLLAGASWRRERLRTNLWLVPTAEALLFALLFAATVTLDRLAYDGRISYADWVLSGTADGARQILTTIAAALITVVGLVFSITIVALTLASTQLGPRMLRTFIRDRGTQLTLGTFVASFCYTVLVLGAISPGPHGDFVPHLSITFTLGLTLVDLGVLIYFIHHIATMIQLPQVIAVIADDLARAIEAQSGADRQPPVGIDCGPNADELLRLVDESGTVIPTPETGYLQFLKHDELVRLAAAAGAVLHLPYRPGHFLVQGQPLAVVWPPAAAPQLAAQLTRVQVTGPYRTLTQDVSFGFDQLVEIAIRALSPAVNDTFTALTCIDCLSHCLCRITHSWHPQRVHRDRAGRIRVLAYQADYDRLVQRAFEKIRQSSAGMPAVMIRQLDALCRVMEQTAIPRRREVLLEQGAMIRACCEASVAEPADRADVLRRCEALLALHQVSDPQAATAAAGTYG</sequence>
<dbReference type="AlphaFoldDB" id="A0A540W1H6"/>
<dbReference type="Pfam" id="PF10011">
    <property type="entry name" value="DUF2254"/>
    <property type="match status" value="1"/>
</dbReference>
<gene>
    <name evidence="2" type="ORF">E6W39_12020</name>
</gene>
<keyword evidence="3" id="KW-1185">Reference proteome</keyword>
<evidence type="ECO:0000313" key="2">
    <source>
        <dbReference type="EMBL" id="TQF02853.1"/>
    </source>
</evidence>
<protein>
    <submittedName>
        <fullName evidence="2">DUF2254 domain-containing protein</fullName>
    </submittedName>
</protein>
<feature type="transmembrane region" description="Helical" evidence="1">
    <location>
        <begin position="24"/>
        <end position="45"/>
    </location>
</feature>